<dbReference type="InterPro" id="IPR050834">
    <property type="entry name" value="Glycosyltransf_2"/>
</dbReference>
<dbReference type="EMBL" id="KY710691">
    <property type="protein sequence ID" value="AXY99418.1"/>
    <property type="molecule type" value="Genomic_DNA"/>
</dbReference>
<name>A0A385JMA5_PROMI</name>
<dbReference type="PANTHER" id="PTHR43685">
    <property type="entry name" value="GLYCOSYLTRANSFERASE"/>
    <property type="match status" value="1"/>
</dbReference>
<dbReference type="InterPro" id="IPR029044">
    <property type="entry name" value="Nucleotide-diphossugar_trans"/>
</dbReference>
<evidence type="ECO:0000259" key="1">
    <source>
        <dbReference type="Pfam" id="PF00535"/>
    </source>
</evidence>
<organism evidence="2">
    <name type="scientific">Proteus mirabilis</name>
    <dbReference type="NCBI Taxonomy" id="584"/>
    <lineage>
        <taxon>Bacteria</taxon>
        <taxon>Pseudomonadati</taxon>
        <taxon>Pseudomonadota</taxon>
        <taxon>Gammaproteobacteria</taxon>
        <taxon>Enterobacterales</taxon>
        <taxon>Morganellaceae</taxon>
        <taxon>Proteus</taxon>
    </lineage>
</organism>
<evidence type="ECO:0000313" key="2">
    <source>
        <dbReference type="EMBL" id="AXY99418.1"/>
    </source>
</evidence>
<dbReference type="Gene3D" id="3.90.550.10">
    <property type="entry name" value="Spore Coat Polysaccharide Biosynthesis Protein SpsA, Chain A"/>
    <property type="match status" value="1"/>
</dbReference>
<dbReference type="InterPro" id="IPR001173">
    <property type="entry name" value="Glyco_trans_2-like"/>
</dbReference>
<dbReference type="PANTHER" id="PTHR43685:SF2">
    <property type="entry name" value="GLYCOSYLTRANSFERASE 2-LIKE DOMAIN-CONTAINING PROTEIN"/>
    <property type="match status" value="1"/>
</dbReference>
<protein>
    <submittedName>
        <fullName evidence="2">Gt3</fullName>
    </submittedName>
</protein>
<feature type="domain" description="Glycosyltransferase 2-like" evidence="1">
    <location>
        <begin position="5"/>
        <end position="140"/>
    </location>
</feature>
<reference evidence="2" key="1">
    <citation type="journal article" date="2017" name="PLoS ONE">
        <title>Genetic diversity of the O antigens of Proteus species and the development of a suspension array for molecular serotyping.</title>
        <authorList>
            <person name="Yu X."/>
            <person name="Torzewska A."/>
            <person name="Zhang X."/>
            <person name="Yin Z."/>
            <person name="Drzewiecka D."/>
            <person name="Cao H."/>
            <person name="Liu B."/>
            <person name="Knirel Y.A."/>
            <person name="Rozalski A."/>
            <person name="Wang L."/>
        </authorList>
    </citation>
    <scope>NUCLEOTIDE SEQUENCE</scope>
    <source>
        <strain evidence="2">PrK 24/57</strain>
    </source>
</reference>
<sequence>MNRLSVIITTHNRPFFLKRAINSVLSQTIPPYEIIIVDDNSDIKINIDEFKNNKGIIISYIYNKEKKGSNYSRNLGAEKSTGNILMFLDDDDFWLENKIKVQLELLKKGYDFVYSGKNFVSSTNLKKTIRKSKESHKINNIWHGNYLGTTSSIAIKKHIFIKAGKFDELLESLQDYDLWIRVLKITPAIWDGKHNINYTIHRSKKKQISTDSNKHLNSIKRIQKKYLYDINQLDKKTYNVFYSRMNHVIARSYRRNKDLRFFKYWMISLKYKINIRTISLLFIA</sequence>
<proteinExistence type="predicted"/>
<dbReference type="RefSeq" id="WP_036971923.1">
    <property type="nucleotide sequence ID" value="NZ_CP055095.1"/>
</dbReference>
<dbReference type="CDD" id="cd00761">
    <property type="entry name" value="Glyco_tranf_GTA_type"/>
    <property type="match status" value="1"/>
</dbReference>
<dbReference type="AlphaFoldDB" id="A0A385JMA5"/>
<dbReference type="SUPFAM" id="SSF53448">
    <property type="entry name" value="Nucleotide-diphospho-sugar transferases"/>
    <property type="match status" value="1"/>
</dbReference>
<dbReference type="Pfam" id="PF00535">
    <property type="entry name" value="Glycos_transf_2"/>
    <property type="match status" value="1"/>
</dbReference>
<accession>A0A385JMA5</accession>